<dbReference type="PROSITE" id="PS50011">
    <property type="entry name" value="PROTEIN_KINASE_DOM"/>
    <property type="match status" value="1"/>
</dbReference>
<dbReference type="SUPFAM" id="SSF81901">
    <property type="entry name" value="HCP-like"/>
    <property type="match status" value="4"/>
</dbReference>
<dbReference type="InterPro" id="IPR000719">
    <property type="entry name" value="Prot_kinase_dom"/>
</dbReference>
<gene>
    <name evidence="3" type="ORF">M9Y10_016702</name>
</gene>
<dbReference type="SMART" id="SM00671">
    <property type="entry name" value="SEL1"/>
    <property type="match status" value="21"/>
</dbReference>
<dbReference type="Pfam" id="PF00069">
    <property type="entry name" value="Pkinase"/>
    <property type="match status" value="1"/>
</dbReference>
<dbReference type="SMART" id="SM00220">
    <property type="entry name" value="S_TKc"/>
    <property type="match status" value="1"/>
</dbReference>
<dbReference type="CDD" id="cd00180">
    <property type="entry name" value="PKc"/>
    <property type="match status" value="1"/>
</dbReference>
<dbReference type="Gene3D" id="1.10.510.10">
    <property type="entry name" value="Transferase(Phosphotransferase) domain 1"/>
    <property type="match status" value="1"/>
</dbReference>
<dbReference type="PANTHER" id="PTHR11102">
    <property type="entry name" value="SEL-1-LIKE PROTEIN"/>
    <property type="match status" value="1"/>
</dbReference>
<dbReference type="SUPFAM" id="SSF56112">
    <property type="entry name" value="Protein kinase-like (PK-like)"/>
    <property type="match status" value="1"/>
</dbReference>
<dbReference type="Proteomes" id="UP001470230">
    <property type="component" value="Unassembled WGS sequence"/>
</dbReference>
<dbReference type="InterPro" id="IPR008271">
    <property type="entry name" value="Ser/Thr_kinase_AS"/>
</dbReference>
<dbReference type="InterPro" id="IPR050767">
    <property type="entry name" value="Sel1_AlgK"/>
</dbReference>
<evidence type="ECO:0000313" key="3">
    <source>
        <dbReference type="EMBL" id="KAK8854145.1"/>
    </source>
</evidence>
<evidence type="ECO:0000256" key="1">
    <source>
        <dbReference type="ARBA" id="ARBA00038101"/>
    </source>
</evidence>
<accession>A0ABR2HWV4</accession>
<feature type="domain" description="Protein kinase" evidence="2">
    <location>
        <begin position="181"/>
        <end position="409"/>
    </location>
</feature>
<proteinExistence type="inferred from homology"/>
<name>A0ABR2HWV4_9EUKA</name>
<dbReference type="PROSITE" id="PS00108">
    <property type="entry name" value="PROTEIN_KINASE_ST"/>
    <property type="match status" value="1"/>
</dbReference>
<protein>
    <recommendedName>
        <fullName evidence="2">Protein kinase domain-containing protein</fullName>
    </recommendedName>
</protein>
<dbReference type="EMBL" id="JAPFFF010000021">
    <property type="protein sequence ID" value="KAK8854145.1"/>
    <property type="molecule type" value="Genomic_DNA"/>
</dbReference>
<dbReference type="InterPro" id="IPR011009">
    <property type="entry name" value="Kinase-like_dom_sf"/>
</dbReference>
<dbReference type="InterPro" id="IPR011990">
    <property type="entry name" value="TPR-like_helical_dom_sf"/>
</dbReference>
<dbReference type="PANTHER" id="PTHR11102:SF160">
    <property type="entry name" value="ERAD-ASSOCIATED E3 UBIQUITIN-PROTEIN LIGASE COMPONENT HRD3"/>
    <property type="match status" value="1"/>
</dbReference>
<dbReference type="Gene3D" id="1.25.40.10">
    <property type="entry name" value="Tetratricopeptide repeat domain"/>
    <property type="match status" value="3"/>
</dbReference>
<comment type="caution">
    <text evidence="3">The sequence shown here is derived from an EMBL/GenBank/DDBJ whole genome shotgun (WGS) entry which is preliminary data.</text>
</comment>
<evidence type="ECO:0000313" key="4">
    <source>
        <dbReference type="Proteomes" id="UP001470230"/>
    </source>
</evidence>
<dbReference type="Pfam" id="PF08238">
    <property type="entry name" value="Sel1"/>
    <property type="match status" value="20"/>
</dbReference>
<sequence>MKNQQFNIPVNKMHFTQIIDDNDNIDDIQLDLEKSKYFVIDKKILDFIEYFIICFKDQLIIIEKSKKLQLKNLFSFITKEHIFYFLSESYEDFCKIIPNISDDSNHFPFLSIEIDSFKPNINLSTKYRALMPIWSTINTCLSAYFIIKSYYKCKVDRVNDFISNIENFVCIEEKEFDISEFISLRSIGSGSNTTIYLYYHIKTEQLFAVKARTIRNDKYLNREINHYRRIRHPLFGRYYGTIKKSDTIYLVLEYIDGPTFLSVNGLDLNQKMKTIYEMLNAFDYLHKNDFIYRDLKPNNVILNENNRIVLIDFDGMINERDTNSEYTKDFNPKFSAPELSKEDPTVKCDIYSIGKMIYFILVGLPSESNDELFMTNFPDLYSLFISCISENPSERPTITELIQKFTQAISQIQNNDKLTGINQKILKTEFEKEQLLIQQINDITTNFKFDLNIPNNLYNLGQMYYDGKYVKKDTNKAIHYLTLAANKNDPNSQHMLGRLYTEGENVDHDINKAIYYYTLAANQSFLKSLNNLGFMYYVGKYVKKDIKKAIHYYTLALDHNLPSAQTFFGVLYTEGKYVKQDITKGIQYLIKAADQNELNAQHNLGIIYYEGKLVPRNINKAIYYYTLSANQNDNNAQYTLGTIYYEGKFIKQDINKAIHYLTLAADQNNSKAQYLLGDIYRENRFIAQDINKSIYYYTLAAEQNDYNAQSILGNIFYLGIGVDRDIPKAIDYYTLAAYQNEPVSLNNLGIIYSEGRDMKRDMNRAIHCFTLSASQNYPMALYHLGKIYYDGKSIEQDIYKAINYLTLAANQNEPHSQNILGIIYSDGKYIEKDINKAIHYWELAANQNFADAQFNLALLYLEGEYVQKDINKAIHYFTLLAKQNNPEAQNNLGNIYYEGKEVNRDINKAIKFYTLAAKQNLASAQLNLANIYYEGKYVKHDIPKAIQFYALAAAQNKPSAQNILGLINLDDKNNNKNINEGIEYLMLAANQNYSISQNHLGTFFYYGKYVNQDINKGINYLILASNQNNLDAQFNLGVIYYKGKYINRDIKKAIHYFTLASNQNDRVAQYKLALIYFKGKYIEQNIKLSLYYLNLSSKNEFRPAQLFLADLYLEGRFVERDVEKSYYLYIEASVVTTNYAKINLGVILKNGFDCIEKNVIKAKEFFKENDDPVSLYNLANLILNENEDNIKESINFLNKSFSLGFLPSIVLIYLLLIRHFRTQDFEIIRSKVSELSNVLKDLSKTIEENYAIFSKLISASISLDYLYQQYRNANFIYIRRSLFSLENLICQDKTKEIFFKEKKIANQNEEFYKGFGKDLMKLIQ</sequence>
<evidence type="ECO:0000259" key="2">
    <source>
        <dbReference type="PROSITE" id="PS50011"/>
    </source>
</evidence>
<reference evidence="3 4" key="1">
    <citation type="submission" date="2024-04" db="EMBL/GenBank/DDBJ databases">
        <title>Tritrichomonas musculus Genome.</title>
        <authorList>
            <person name="Alves-Ferreira E."/>
            <person name="Grigg M."/>
            <person name="Lorenzi H."/>
            <person name="Galac M."/>
        </authorList>
    </citation>
    <scope>NUCLEOTIDE SEQUENCE [LARGE SCALE GENOMIC DNA]</scope>
    <source>
        <strain evidence="3 4">EAF2021</strain>
    </source>
</reference>
<comment type="similarity">
    <text evidence="1">Belongs to the sel-1 family.</text>
</comment>
<dbReference type="Gene3D" id="3.30.200.20">
    <property type="entry name" value="Phosphorylase Kinase, domain 1"/>
    <property type="match status" value="1"/>
</dbReference>
<dbReference type="InterPro" id="IPR006597">
    <property type="entry name" value="Sel1-like"/>
</dbReference>
<keyword evidence="4" id="KW-1185">Reference proteome</keyword>
<organism evidence="3 4">
    <name type="scientific">Tritrichomonas musculus</name>
    <dbReference type="NCBI Taxonomy" id="1915356"/>
    <lineage>
        <taxon>Eukaryota</taxon>
        <taxon>Metamonada</taxon>
        <taxon>Parabasalia</taxon>
        <taxon>Tritrichomonadida</taxon>
        <taxon>Tritrichomonadidae</taxon>
        <taxon>Tritrichomonas</taxon>
    </lineage>
</organism>